<evidence type="ECO:0000313" key="2">
    <source>
        <dbReference type="Proteomes" id="UP000048908"/>
    </source>
</evidence>
<protein>
    <recommendedName>
        <fullName evidence="3">RecF/RecN/SMC N-terminal domain-containing protein</fullName>
    </recommendedName>
</protein>
<keyword evidence="2" id="KW-1185">Reference proteome</keyword>
<dbReference type="InterPro" id="IPR027417">
    <property type="entry name" value="P-loop_NTPase"/>
</dbReference>
<dbReference type="PANTHER" id="PTHR41259:SF1">
    <property type="entry name" value="DOUBLE-STRAND BREAK REPAIR RAD50 ATPASE, PUTATIVE-RELATED"/>
    <property type="match status" value="1"/>
</dbReference>
<gene>
    <name evidence="1" type="ORF">JAN5088_03361</name>
</gene>
<dbReference type="SUPFAM" id="SSF52540">
    <property type="entry name" value="P-loop containing nucleoside triphosphate hydrolases"/>
    <property type="match status" value="1"/>
</dbReference>
<dbReference type="STRING" id="282197.SAMN04488517_11212"/>
<name>A0A0M6XWV1_9RHOB</name>
<sequence>MLGGMAARRALRRMQEERRGEMIAAAETAFARLTGGAWTRLETEPGERGGEELWAIGDGRRVRIDGLSTGTRGQIYLALRLAGHAGFVAQAGPLPFILDDVAETFDDTRARATLDMLGELGGRGQAILFTHHRHLVDMARAALPGVRVENLPRRLNGGAS</sequence>
<reference evidence="1 2" key="1">
    <citation type="submission" date="2015-07" db="EMBL/GenBank/DDBJ databases">
        <authorList>
            <person name="Noorani M."/>
        </authorList>
    </citation>
    <scope>NUCLEOTIDE SEQUENCE [LARGE SCALE GENOMIC DNA]</scope>
    <source>
        <strain evidence="1 2">CECT 5088</strain>
    </source>
</reference>
<dbReference type="AlphaFoldDB" id="A0A0M6XWV1"/>
<proteinExistence type="predicted"/>
<organism evidence="1 2">
    <name type="scientific">Jannaschia rubra</name>
    <dbReference type="NCBI Taxonomy" id="282197"/>
    <lineage>
        <taxon>Bacteria</taxon>
        <taxon>Pseudomonadati</taxon>
        <taxon>Pseudomonadota</taxon>
        <taxon>Alphaproteobacteria</taxon>
        <taxon>Rhodobacterales</taxon>
        <taxon>Roseobacteraceae</taxon>
        <taxon>Jannaschia</taxon>
    </lineage>
</organism>
<dbReference type="EMBL" id="CXPG01000023">
    <property type="protein sequence ID" value="CTQ34565.1"/>
    <property type="molecule type" value="Genomic_DNA"/>
</dbReference>
<dbReference type="PANTHER" id="PTHR41259">
    <property type="entry name" value="DOUBLE-STRAND BREAK REPAIR RAD50 ATPASE, PUTATIVE-RELATED"/>
    <property type="match status" value="1"/>
</dbReference>
<evidence type="ECO:0008006" key="3">
    <source>
        <dbReference type="Google" id="ProtNLM"/>
    </source>
</evidence>
<dbReference type="Gene3D" id="3.40.50.300">
    <property type="entry name" value="P-loop containing nucleotide triphosphate hydrolases"/>
    <property type="match status" value="1"/>
</dbReference>
<dbReference type="Proteomes" id="UP000048908">
    <property type="component" value="Unassembled WGS sequence"/>
</dbReference>
<accession>A0A0M6XWV1</accession>
<evidence type="ECO:0000313" key="1">
    <source>
        <dbReference type="EMBL" id="CTQ34565.1"/>
    </source>
</evidence>